<dbReference type="OrthoDB" id="3058001at2759"/>
<keyword evidence="1" id="KW-0472">Membrane</keyword>
<dbReference type="AlphaFoldDB" id="A0A0C3C932"/>
<feature type="transmembrane region" description="Helical" evidence="1">
    <location>
        <begin position="279"/>
        <end position="306"/>
    </location>
</feature>
<sequence>MMASGGPIDYSYSPSGSTIELIDLASNRQSSRLSSRSLSAGSSLSWHPKLTLYRLLVILSTVGLAAAKTATTCLNLTFASITVEWILGVAVFLFFHLLGVYEETSNRYFTWLFNDDSMDYLWALLEKYPGFYRPFYISDEIDPRLQAVGIHPPLTGYRIIITLVVAIVGLTKSALLYGQKPKEATTVECVFGVGIVTGLYWLGLYESSSTKVYPRLFHVDYSGVLPYFTETLVVLLHLFGLLFYSALTYGLYLAATMLASSSMFEAREGEGLPKRLVDIIVLSTVFWGTISFLALGSTMGAFLLLYRLGWRYRASRLGQFIARLPGIRSILYLRHKYWLPSRAPLRPRPRFFYLKRLIIRQSDFPSPFPRFPTR</sequence>
<accession>A0A0C3C932</accession>
<evidence type="ECO:0000256" key="1">
    <source>
        <dbReference type="SAM" id="Phobius"/>
    </source>
</evidence>
<name>A0A0C3C932_HEBCY</name>
<gene>
    <name evidence="2" type="ORF">M413DRAFT_166675</name>
</gene>
<feature type="transmembrane region" description="Helical" evidence="1">
    <location>
        <begin position="224"/>
        <end position="244"/>
    </location>
</feature>
<organism evidence="2 3">
    <name type="scientific">Hebeloma cylindrosporum</name>
    <dbReference type="NCBI Taxonomy" id="76867"/>
    <lineage>
        <taxon>Eukaryota</taxon>
        <taxon>Fungi</taxon>
        <taxon>Dikarya</taxon>
        <taxon>Basidiomycota</taxon>
        <taxon>Agaricomycotina</taxon>
        <taxon>Agaricomycetes</taxon>
        <taxon>Agaricomycetidae</taxon>
        <taxon>Agaricales</taxon>
        <taxon>Agaricineae</taxon>
        <taxon>Hymenogastraceae</taxon>
        <taxon>Hebeloma</taxon>
    </lineage>
</organism>
<reference evidence="3" key="2">
    <citation type="submission" date="2015-01" db="EMBL/GenBank/DDBJ databases">
        <title>Evolutionary Origins and Diversification of the Mycorrhizal Mutualists.</title>
        <authorList>
            <consortium name="DOE Joint Genome Institute"/>
            <consortium name="Mycorrhizal Genomics Consortium"/>
            <person name="Kohler A."/>
            <person name="Kuo A."/>
            <person name="Nagy L.G."/>
            <person name="Floudas D."/>
            <person name="Copeland A."/>
            <person name="Barry K.W."/>
            <person name="Cichocki N."/>
            <person name="Veneault-Fourrey C."/>
            <person name="LaButti K."/>
            <person name="Lindquist E.A."/>
            <person name="Lipzen A."/>
            <person name="Lundell T."/>
            <person name="Morin E."/>
            <person name="Murat C."/>
            <person name="Riley R."/>
            <person name="Ohm R."/>
            <person name="Sun H."/>
            <person name="Tunlid A."/>
            <person name="Henrissat B."/>
            <person name="Grigoriev I.V."/>
            <person name="Hibbett D.S."/>
            <person name="Martin F."/>
        </authorList>
    </citation>
    <scope>NUCLEOTIDE SEQUENCE [LARGE SCALE GENOMIC DNA]</scope>
    <source>
        <strain evidence="3">h7</strain>
    </source>
</reference>
<feature type="transmembrane region" description="Helical" evidence="1">
    <location>
        <begin position="82"/>
        <end position="101"/>
    </location>
</feature>
<feature type="transmembrane region" description="Helical" evidence="1">
    <location>
        <begin position="52"/>
        <end position="70"/>
    </location>
</feature>
<keyword evidence="1" id="KW-1133">Transmembrane helix</keyword>
<proteinExistence type="predicted"/>
<evidence type="ECO:0000313" key="3">
    <source>
        <dbReference type="Proteomes" id="UP000053424"/>
    </source>
</evidence>
<reference evidence="2 3" key="1">
    <citation type="submission" date="2014-04" db="EMBL/GenBank/DDBJ databases">
        <authorList>
            <consortium name="DOE Joint Genome Institute"/>
            <person name="Kuo A."/>
            <person name="Gay G."/>
            <person name="Dore J."/>
            <person name="Kohler A."/>
            <person name="Nagy L.G."/>
            <person name="Floudas D."/>
            <person name="Copeland A."/>
            <person name="Barry K.W."/>
            <person name="Cichocki N."/>
            <person name="Veneault-Fourrey C."/>
            <person name="LaButti K."/>
            <person name="Lindquist E.A."/>
            <person name="Lipzen A."/>
            <person name="Lundell T."/>
            <person name="Morin E."/>
            <person name="Murat C."/>
            <person name="Sun H."/>
            <person name="Tunlid A."/>
            <person name="Henrissat B."/>
            <person name="Grigoriev I.V."/>
            <person name="Hibbett D.S."/>
            <person name="Martin F."/>
            <person name="Nordberg H.P."/>
            <person name="Cantor M.N."/>
            <person name="Hua S.X."/>
        </authorList>
    </citation>
    <scope>NUCLEOTIDE SEQUENCE [LARGE SCALE GENOMIC DNA]</scope>
    <source>
        <strain evidence="3">h7</strain>
    </source>
</reference>
<protein>
    <submittedName>
        <fullName evidence="2">Uncharacterized protein</fullName>
    </submittedName>
</protein>
<keyword evidence="1" id="KW-0812">Transmembrane</keyword>
<keyword evidence="3" id="KW-1185">Reference proteome</keyword>
<feature type="transmembrane region" description="Helical" evidence="1">
    <location>
        <begin position="157"/>
        <end position="177"/>
    </location>
</feature>
<dbReference type="EMBL" id="KN831782">
    <property type="protein sequence ID" value="KIM40719.1"/>
    <property type="molecule type" value="Genomic_DNA"/>
</dbReference>
<dbReference type="Proteomes" id="UP000053424">
    <property type="component" value="Unassembled WGS sequence"/>
</dbReference>
<dbReference type="HOGENOM" id="CLU_046566_0_0_1"/>
<evidence type="ECO:0000313" key="2">
    <source>
        <dbReference type="EMBL" id="KIM40719.1"/>
    </source>
</evidence>